<organism evidence="2 3">
    <name type="scientific">Streptomyces xinghaiensis</name>
    <dbReference type="NCBI Taxonomy" id="1038928"/>
    <lineage>
        <taxon>Bacteria</taxon>
        <taxon>Bacillati</taxon>
        <taxon>Actinomycetota</taxon>
        <taxon>Actinomycetes</taxon>
        <taxon>Kitasatosporales</taxon>
        <taxon>Streptomycetaceae</taxon>
        <taxon>Streptomyces</taxon>
    </lineage>
</organism>
<feature type="region of interest" description="Disordered" evidence="1">
    <location>
        <begin position="182"/>
        <end position="261"/>
    </location>
</feature>
<sequence length="261" mass="27497">MTFLLLGRTSPAGGAPGLGWEKCYVLGKESAVSETETCPKPGDHPRATTTGHALAQPPGQDPLRGGYPPVQGRHHPRRPARWGPVPWHRLDAVLRDETERGRSWCISVCHTRGSLLASNEQMTSDGPDGPDPALSVVAVRHGTSGMTGQNRTKERTSLTGSNSEGHHQVLAKCGLRGVEIRTPGNASPAADGSGGCGTRRTPVRGPVRGPDSTAGPDGGRPRESPRRWPPSGPALSPFPPARTRSGARPSGPCPDRARTRA</sequence>
<evidence type="ECO:0000256" key="1">
    <source>
        <dbReference type="SAM" id="MobiDB-lite"/>
    </source>
</evidence>
<feature type="region of interest" description="Disordered" evidence="1">
    <location>
        <begin position="141"/>
        <end position="167"/>
    </location>
</feature>
<dbReference type="Proteomes" id="UP000028058">
    <property type="component" value="Unassembled WGS sequence"/>
</dbReference>
<evidence type="ECO:0000313" key="3">
    <source>
        <dbReference type="Proteomes" id="UP000028058"/>
    </source>
</evidence>
<keyword evidence="3" id="KW-1185">Reference proteome</keyword>
<gene>
    <name evidence="2" type="ORF">SFRA_005750</name>
</gene>
<protein>
    <submittedName>
        <fullName evidence="2">Uncharacterized protein</fullName>
    </submittedName>
</protein>
<feature type="compositionally biased region" description="Low complexity" evidence="1">
    <location>
        <begin position="198"/>
        <end position="210"/>
    </location>
</feature>
<feature type="region of interest" description="Disordered" evidence="1">
    <location>
        <begin position="34"/>
        <end position="81"/>
    </location>
</feature>
<evidence type="ECO:0000313" key="2">
    <source>
        <dbReference type="EMBL" id="RKM98034.1"/>
    </source>
</evidence>
<name>A0A3M8FBD1_9ACTN</name>
<dbReference type="EMBL" id="JNAD02000002">
    <property type="protein sequence ID" value="RKM98034.1"/>
    <property type="molecule type" value="Genomic_DNA"/>
</dbReference>
<feature type="compositionally biased region" description="Pro residues" evidence="1">
    <location>
        <begin position="227"/>
        <end position="240"/>
    </location>
</feature>
<comment type="caution">
    <text evidence="2">The sequence shown here is derived from an EMBL/GenBank/DDBJ whole genome shotgun (WGS) entry which is preliminary data.</text>
</comment>
<dbReference type="AlphaFoldDB" id="A0A3M8FBD1"/>
<proteinExistence type="predicted"/>
<accession>A0A3M8FBD1</accession>
<reference evidence="2 3" key="1">
    <citation type="journal article" date="2014" name="Genome Announc.">
        <title>Draft Genome Sequence of Streptomyces fradiae ATCC 19609, a Strain Highly Sensitive to Antibiotics.</title>
        <authorList>
            <person name="Bekker O.B."/>
            <person name="Klimina K.M."/>
            <person name="Vatlin A.A."/>
            <person name="Zakharevich N.V."/>
            <person name="Kasianov A.S."/>
            <person name="Danilenko V.N."/>
        </authorList>
    </citation>
    <scope>NUCLEOTIDE SEQUENCE [LARGE SCALE GENOMIC DNA]</scope>
    <source>
        <strain evidence="2 3">ATCC 19609</strain>
    </source>
</reference>